<evidence type="ECO:0000256" key="2">
    <source>
        <dbReference type="ARBA" id="ARBA00004141"/>
    </source>
</evidence>
<keyword evidence="7" id="KW-0813">Transport</keyword>
<keyword evidence="5 7" id="KW-1133">Transmembrane helix</keyword>
<comment type="subcellular location">
    <subcellularLocation>
        <location evidence="2 7">Membrane</location>
        <topology evidence="2 7">Multi-pass membrane protein</topology>
    </subcellularLocation>
</comment>
<comment type="caution">
    <text evidence="9">The sequence shown here is derived from an EMBL/GenBank/DDBJ whole genome shotgun (WGS) entry which is preliminary data.</text>
</comment>
<comment type="similarity">
    <text evidence="3 7">Belongs to the PRA1 family.</text>
</comment>
<dbReference type="Pfam" id="PF03208">
    <property type="entry name" value="PRA1"/>
    <property type="match status" value="1"/>
</dbReference>
<evidence type="ECO:0000256" key="7">
    <source>
        <dbReference type="RuleBase" id="RU363107"/>
    </source>
</evidence>
<organism evidence="9 10">
    <name type="scientific">Platanthera guangdongensis</name>
    <dbReference type="NCBI Taxonomy" id="2320717"/>
    <lineage>
        <taxon>Eukaryota</taxon>
        <taxon>Viridiplantae</taxon>
        <taxon>Streptophyta</taxon>
        <taxon>Embryophyta</taxon>
        <taxon>Tracheophyta</taxon>
        <taxon>Spermatophyta</taxon>
        <taxon>Magnoliopsida</taxon>
        <taxon>Liliopsida</taxon>
        <taxon>Asparagales</taxon>
        <taxon>Orchidaceae</taxon>
        <taxon>Orchidoideae</taxon>
        <taxon>Orchideae</taxon>
        <taxon>Orchidinae</taxon>
        <taxon>Platanthera</taxon>
    </lineage>
</organism>
<keyword evidence="4 7" id="KW-0812">Transmembrane</keyword>
<gene>
    <name evidence="9" type="primary">PRA1H</name>
    <name evidence="9" type="ORF">KSP40_PGU005853</name>
</gene>
<evidence type="ECO:0000256" key="3">
    <source>
        <dbReference type="ARBA" id="ARBA00006483"/>
    </source>
</evidence>
<reference evidence="9 10" key="1">
    <citation type="journal article" date="2022" name="Nat. Plants">
        <title>Genomes of leafy and leafless Platanthera orchids illuminate the evolution of mycoheterotrophy.</title>
        <authorList>
            <person name="Li M.H."/>
            <person name="Liu K.W."/>
            <person name="Li Z."/>
            <person name="Lu H.C."/>
            <person name="Ye Q.L."/>
            <person name="Zhang D."/>
            <person name="Wang J.Y."/>
            <person name="Li Y.F."/>
            <person name="Zhong Z.M."/>
            <person name="Liu X."/>
            <person name="Yu X."/>
            <person name="Liu D.K."/>
            <person name="Tu X.D."/>
            <person name="Liu B."/>
            <person name="Hao Y."/>
            <person name="Liao X.Y."/>
            <person name="Jiang Y.T."/>
            <person name="Sun W.H."/>
            <person name="Chen J."/>
            <person name="Chen Y.Q."/>
            <person name="Ai Y."/>
            <person name="Zhai J.W."/>
            <person name="Wu S.S."/>
            <person name="Zhou Z."/>
            <person name="Hsiao Y.Y."/>
            <person name="Wu W.L."/>
            <person name="Chen Y.Y."/>
            <person name="Lin Y.F."/>
            <person name="Hsu J.L."/>
            <person name="Li C.Y."/>
            <person name="Wang Z.W."/>
            <person name="Zhao X."/>
            <person name="Zhong W.Y."/>
            <person name="Ma X.K."/>
            <person name="Ma L."/>
            <person name="Huang J."/>
            <person name="Chen G.Z."/>
            <person name="Huang M.Z."/>
            <person name="Huang L."/>
            <person name="Peng D.H."/>
            <person name="Luo Y.B."/>
            <person name="Zou S.Q."/>
            <person name="Chen S.P."/>
            <person name="Lan S."/>
            <person name="Tsai W.C."/>
            <person name="Van de Peer Y."/>
            <person name="Liu Z.J."/>
        </authorList>
    </citation>
    <scope>NUCLEOTIDE SEQUENCE [LARGE SCALE GENOMIC DNA]</scope>
    <source>
        <strain evidence="9">Lor288</strain>
    </source>
</reference>
<keyword evidence="6 7" id="KW-0472">Membrane</keyword>
<dbReference type="PANTHER" id="PTHR19317">
    <property type="entry name" value="PRENYLATED RAB ACCEPTOR 1-RELATED"/>
    <property type="match status" value="1"/>
</dbReference>
<name>A0ABR2LE56_9ASPA</name>
<keyword evidence="10" id="KW-1185">Reference proteome</keyword>
<comment type="caution">
    <text evidence="7">Lacks conserved residue(s) required for the propagation of feature annotation.</text>
</comment>
<dbReference type="Proteomes" id="UP001412067">
    <property type="component" value="Unassembled WGS sequence"/>
</dbReference>
<evidence type="ECO:0000256" key="8">
    <source>
        <dbReference type="SAM" id="MobiDB-lite"/>
    </source>
</evidence>
<sequence>MSFAANPLALSVPEPVFEAWLRDSGYLEILDASSSSSSSPLPAPLSFPSSSSKPPLPKTPASAVAGTIARAFIVLRTLASVFTINPFAKLTPEDFAGETPSWTLGFVGGVGSYSWPSEPSQARMRVQENVRRYARNYAFLSLIFFACSLYQMPIPLLGLISCLGLWELLRVCNDKWELEESRPTLRTILLRLVQFGELLSFLSEFSLVWY</sequence>
<comment type="function">
    <text evidence="1 7">May be involved in both secretory and endocytic intracellular trafficking in the endosomal/prevacuolar compartments.</text>
</comment>
<feature type="transmembrane region" description="Helical" evidence="7">
    <location>
        <begin position="137"/>
        <end position="168"/>
    </location>
</feature>
<evidence type="ECO:0000313" key="10">
    <source>
        <dbReference type="Proteomes" id="UP001412067"/>
    </source>
</evidence>
<evidence type="ECO:0000313" key="9">
    <source>
        <dbReference type="EMBL" id="KAK8939292.1"/>
    </source>
</evidence>
<dbReference type="EMBL" id="JBBWWR010000020">
    <property type="protein sequence ID" value="KAK8939292.1"/>
    <property type="molecule type" value="Genomic_DNA"/>
</dbReference>
<protein>
    <recommendedName>
        <fullName evidence="7">PRA1 family protein</fullName>
    </recommendedName>
</protein>
<proteinExistence type="inferred from homology"/>
<evidence type="ECO:0000256" key="1">
    <source>
        <dbReference type="ARBA" id="ARBA00002501"/>
    </source>
</evidence>
<evidence type="ECO:0000256" key="6">
    <source>
        <dbReference type="ARBA" id="ARBA00023136"/>
    </source>
</evidence>
<accession>A0ABR2LE56</accession>
<evidence type="ECO:0000256" key="5">
    <source>
        <dbReference type="ARBA" id="ARBA00022989"/>
    </source>
</evidence>
<feature type="region of interest" description="Disordered" evidence="8">
    <location>
        <begin position="35"/>
        <end position="58"/>
    </location>
</feature>
<dbReference type="InterPro" id="IPR004895">
    <property type="entry name" value="Prenylated_rab_accept_PRA1"/>
</dbReference>
<dbReference type="PANTHER" id="PTHR19317:SF1">
    <property type="entry name" value="PRA1 FAMILY PROTEIN H"/>
    <property type="match status" value="1"/>
</dbReference>
<evidence type="ECO:0000256" key="4">
    <source>
        <dbReference type="ARBA" id="ARBA00022692"/>
    </source>
</evidence>